<protein>
    <recommendedName>
        <fullName evidence="2">peptidylprolyl isomerase</fullName>
        <ecNumber evidence="2">5.2.1.8</ecNumber>
    </recommendedName>
</protein>
<accession>A0A174J1V4</accession>
<dbReference type="GO" id="GO:0003755">
    <property type="term" value="F:peptidyl-prolyl cis-trans isomerase activity"/>
    <property type="evidence" value="ECO:0007669"/>
    <property type="project" value="UniProtKB-KW"/>
</dbReference>
<feature type="compositionally biased region" description="Low complexity" evidence="6">
    <location>
        <begin position="184"/>
        <end position="196"/>
    </location>
</feature>
<evidence type="ECO:0000256" key="5">
    <source>
        <dbReference type="ARBA" id="ARBA00023235"/>
    </source>
</evidence>
<dbReference type="AlphaFoldDB" id="A0A174J1V4"/>
<evidence type="ECO:0000256" key="7">
    <source>
        <dbReference type="SAM" id="SignalP"/>
    </source>
</evidence>
<evidence type="ECO:0000313" key="10">
    <source>
        <dbReference type="Proteomes" id="UP000095485"/>
    </source>
</evidence>
<dbReference type="Proteomes" id="UP000095485">
    <property type="component" value="Unassembled WGS sequence"/>
</dbReference>
<comment type="catalytic activity">
    <reaction evidence="1">
        <text>[protein]-peptidylproline (omega=180) = [protein]-peptidylproline (omega=0)</text>
        <dbReference type="Rhea" id="RHEA:16237"/>
        <dbReference type="Rhea" id="RHEA-COMP:10747"/>
        <dbReference type="Rhea" id="RHEA-COMP:10748"/>
        <dbReference type="ChEBI" id="CHEBI:83833"/>
        <dbReference type="ChEBI" id="CHEBI:83834"/>
        <dbReference type="EC" id="5.2.1.8"/>
    </reaction>
</comment>
<dbReference type="InterPro" id="IPR000297">
    <property type="entry name" value="PPIase_PpiC"/>
</dbReference>
<feature type="signal peptide" evidence="7">
    <location>
        <begin position="1"/>
        <end position="20"/>
    </location>
</feature>
<dbReference type="EC" id="5.2.1.8" evidence="2"/>
<dbReference type="SUPFAM" id="SSF109998">
    <property type="entry name" value="Triger factor/SurA peptide-binding domain-like"/>
    <property type="match status" value="1"/>
</dbReference>
<evidence type="ECO:0000256" key="6">
    <source>
        <dbReference type="SAM" id="MobiDB-lite"/>
    </source>
</evidence>
<evidence type="ECO:0000256" key="3">
    <source>
        <dbReference type="ARBA" id="ARBA00022729"/>
    </source>
</evidence>
<dbReference type="Pfam" id="PF13145">
    <property type="entry name" value="Rotamase_2"/>
    <property type="match status" value="1"/>
</dbReference>
<name>A0A174J1V4_9FIRM</name>
<dbReference type="PROSITE" id="PS51257">
    <property type="entry name" value="PROKAR_LIPOPROTEIN"/>
    <property type="match status" value="1"/>
</dbReference>
<dbReference type="OrthoDB" id="1766385at2"/>
<proteinExistence type="predicted"/>
<dbReference type="Gene3D" id="3.10.50.40">
    <property type="match status" value="1"/>
</dbReference>
<sequence>MKKRALILALAGIMAASLTGCGSLKDDAVVVKAGDEEITAGVANFYARYAQAQYETYFASYFGGDDMWTKNASDGKTYEESIKETLLDDLKNMALLEKHMKDYDVKLTKADKKAIDDAAEEFDKANSQKKKDKVSGSEENVKRVMTLMVIEQKMRSAIVTEANVNVTDEEAVQKHMQYVEFDYTTSSDSSDSSDTTVSDDEKKQVKEKAAVFAEGAKTAEDFASYATEQGTEAKDATFDSDSVSPSKEVVKAADKLGEGELTGVVESDTACYVAKVTSLNDEAATETKKQSLLTEKQDKYYKKVLKKWKKEEKITVHKGTWNKIDFTKLSVKAKDTSTTGTSTDSASGN</sequence>
<dbReference type="GeneID" id="96227342"/>
<keyword evidence="4" id="KW-0697">Rotamase</keyword>
<gene>
    <name evidence="9" type="ORF">ERS852526_00026</name>
</gene>
<dbReference type="PANTHER" id="PTHR47245:SF1">
    <property type="entry name" value="FOLDASE PROTEIN PRSA"/>
    <property type="match status" value="1"/>
</dbReference>
<dbReference type="InterPro" id="IPR046357">
    <property type="entry name" value="PPIase_dom_sf"/>
</dbReference>
<dbReference type="InterPro" id="IPR050245">
    <property type="entry name" value="PrsA_foldase"/>
</dbReference>
<keyword evidence="3 7" id="KW-0732">Signal</keyword>
<dbReference type="InterPro" id="IPR027304">
    <property type="entry name" value="Trigger_fact/SurA_dom_sf"/>
</dbReference>
<dbReference type="EMBL" id="CZAY01000001">
    <property type="protein sequence ID" value="CUO93684.1"/>
    <property type="molecule type" value="Genomic_DNA"/>
</dbReference>
<reference evidence="9 10" key="1">
    <citation type="submission" date="2015-09" db="EMBL/GenBank/DDBJ databases">
        <authorList>
            <consortium name="Pathogen Informatics"/>
        </authorList>
    </citation>
    <scope>NUCLEOTIDE SEQUENCE [LARGE SCALE GENOMIC DNA]</scope>
    <source>
        <strain evidence="9 10">2789STDY5834914</strain>
    </source>
</reference>
<evidence type="ECO:0000256" key="4">
    <source>
        <dbReference type="ARBA" id="ARBA00023110"/>
    </source>
</evidence>
<feature type="chain" id="PRO_5038835462" description="peptidylprolyl isomerase" evidence="7">
    <location>
        <begin position="21"/>
        <end position="349"/>
    </location>
</feature>
<organism evidence="9 10">
    <name type="scientific">Dorea longicatena</name>
    <dbReference type="NCBI Taxonomy" id="88431"/>
    <lineage>
        <taxon>Bacteria</taxon>
        <taxon>Bacillati</taxon>
        <taxon>Bacillota</taxon>
        <taxon>Clostridia</taxon>
        <taxon>Lachnospirales</taxon>
        <taxon>Lachnospiraceae</taxon>
        <taxon>Dorea</taxon>
    </lineage>
</organism>
<feature type="domain" description="PpiC" evidence="8">
    <location>
        <begin position="203"/>
        <end position="283"/>
    </location>
</feature>
<dbReference type="STRING" id="88431.ERS852423_00870"/>
<evidence type="ECO:0000313" key="9">
    <source>
        <dbReference type="EMBL" id="CUO93684.1"/>
    </source>
</evidence>
<evidence type="ECO:0000256" key="2">
    <source>
        <dbReference type="ARBA" id="ARBA00013194"/>
    </source>
</evidence>
<dbReference type="RefSeq" id="WP_055280963.1">
    <property type="nucleotide sequence ID" value="NZ_CZAY01000001.1"/>
</dbReference>
<evidence type="ECO:0000256" key="1">
    <source>
        <dbReference type="ARBA" id="ARBA00000971"/>
    </source>
</evidence>
<feature type="region of interest" description="Disordered" evidence="6">
    <location>
        <begin position="184"/>
        <end position="204"/>
    </location>
</feature>
<evidence type="ECO:0000259" key="8">
    <source>
        <dbReference type="Pfam" id="PF13145"/>
    </source>
</evidence>
<keyword evidence="5 9" id="KW-0413">Isomerase</keyword>
<dbReference type="PANTHER" id="PTHR47245">
    <property type="entry name" value="PEPTIDYLPROLYL ISOMERASE"/>
    <property type="match status" value="1"/>
</dbReference>